<dbReference type="OMA" id="RISHPDH"/>
<keyword evidence="3" id="KW-1185">Reference proteome</keyword>
<accession>W2SI89</accession>
<evidence type="ECO:0000259" key="1">
    <source>
        <dbReference type="Pfam" id="PF13336"/>
    </source>
</evidence>
<dbReference type="PANTHER" id="PTHR21432">
    <property type="entry name" value="ACETYL-COA HYDROLASE-RELATED"/>
    <property type="match status" value="1"/>
</dbReference>
<dbReference type="Pfam" id="PF13336">
    <property type="entry name" value="AcetylCoA_hyd_C"/>
    <property type="match status" value="1"/>
</dbReference>
<dbReference type="KEGG" id="nai:NECAME_15411"/>
<feature type="domain" description="Acetyl-CoA hydrolase/transferase C-terminal" evidence="1">
    <location>
        <begin position="1"/>
        <end position="51"/>
    </location>
</feature>
<dbReference type="Gene3D" id="3.40.1080.20">
    <property type="entry name" value="Acetyl-CoA hydrolase/transferase C-terminal domain"/>
    <property type="match status" value="1"/>
</dbReference>
<proteinExistence type="predicted"/>
<dbReference type="SUPFAM" id="SSF100950">
    <property type="entry name" value="NagB/RpiA/CoA transferase-like"/>
    <property type="match status" value="1"/>
</dbReference>
<dbReference type="InterPro" id="IPR026888">
    <property type="entry name" value="AcetylCoA_hyd_C"/>
</dbReference>
<evidence type="ECO:0000313" key="3">
    <source>
        <dbReference type="Proteomes" id="UP000053676"/>
    </source>
</evidence>
<name>W2SI89_NECAM</name>
<feature type="non-terminal residue" evidence="2">
    <location>
        <position position="1"/>
    </location>
</feature>
<dbReference type="InterPro" id="IPR038460">
    <property type="entry name" value="AcetylCoA_hyd_C_sf"/>
</dbReference>
<dbReference type="GO" id="GO:0006083">
    <property type="term" value="P:acetate metabolic process"/>
    <property type="evidence" value="ECO:0007669"/>
    <property type="project" value="InterPro"/>
</dbReference>
<gene>
    <name evidence="2" type="ORF">NECAME_15411</name>
</gene>
<dbReference type="PANTHER" id="PTHR21432:SF13">
    <property type="entry name" value="ACETYL-COA HYDROLASE"/>
    <property type="match status" value="1"/>
</dbReference>
<dbReference type="EMBL" id="KI669136">
    <property type="protein sequence ID" value="ETN69285.1"/>
    <property type="molecule type" value="Genomic_DNA"/>
</dbReference>
<sequence length="62" mass="7075">GAGVVTTRGHTHYVVTEYGIANLFGKSIRQRAYELIQISHPEDREHLEKAAFERFQCMPSLD</sequence>
<dbReference type="OrthoDB" id="10250396at2759"/>
<dbReference type="Proteomes" id="UP000053676">
    <property type="component" value="Unassembled WGS sequence"/>
</dbReference>
<dbReference type="InterPro" id="IPR037171">
    <property type="entry name" value="NagB/RpiA_transferase-like"/>
</dbReference>
<dbReference type="GO" id="GO:0005739">
    <property type="term" value="C:mitochondrion"/>
    <property type="evidence" value="ECO:0007669"/>
    <property type="project" value="TreeGrafter"/>
</dbReference>
<protein>
    <recommendedName>
        <fullName evidence="1">Acetyl-CoA hydrolase/transferase C-terminal domain-containing protein</fullName>
    </recommendedName>
</protein>
<organism evidence="2 3">
    <name type="scientific">Necator americanus</name>
    <name type="common">Human hookworm</name>
    <dbReference type="NCBI Taxonomy" id="51031"/>
    <lineage>
        <taxon>Eukaryota</taxon>
        <taxon>Metazoa</taxon>
        <taxon>Ecdysozoa</taxon>
        <taxon>Nematoda</taxon>
        <taxon>Chromadorea</taxon>
        <taxon>Rhabditida</taxon>
        <taxon>Rhabditina</taxon>
        <taxon>Rhabditomorpha</taxon>
        <taxon>Strongyloidea</taxon>
        <taxon>Ancylostomatidae</taxon>
        <taxon>Bunostominae</taxon>
        <taxon>Necator</taxon>
    </lineage>
</organism>
<dbReference type="InterPro" id="IPR046433">
    <property type="entry name" value="ActCoA_hydro"/>
</dbReference>
<reference evidence="3" key="1">
    <citation type="journal article" date="2014" name="Nat. Genet.">
        <title>Genome of the human hookworm Necator americanus.</title>
        <authorList>
            <person name="Tang Y.T."/>
            <person name="Gao X."/>
            <person name="Rosa B.A."/>
            <person name="Abubucker S."/>
            <person name="Hallsworth-Pepin K."/>
            <person name="Martin J."/>
            <person name="Tyagi R."/>
            <person name="Heizer E."/>
            <person name="Zhang X."/>
            <person name="Bhonagiri-Palsikar V."/>
            <person name="Minx P."/>
            <person name="Warren W.C."/>
            <person name="Wang Q."/>
            <person name="Zhan B."/>
            <person name="Hotez P.J."/>
            <person name="Sternberg P.W."/>
            <person name="Dougall A."/>
            <person name="Gaze S.T."/>
            <person name="Mulvenna J."/>
            <person name="Sotillo J."/>
            <person name="Ranganathan S."/>
            <person name="Rabelo E.M."/>
            <person name="Wilson R.K."/>
            <person name="Felgner P.L."/>
            <person name="Bethony J."/>
            <person name="Hawdon J.M."/>
            <person name="Gasser R.B."/>
            <person name="Loukas A."/>
            <person name="Mitreva M."/>
        </authorList>
    </citation>
    <scope>NUCLEOTIDE SEQUENCE [LARGE SCALE GENOMIC DNA]</scope>
</reference>
<evidence type="ECO:0000313" key="2">
    <source>
        <dbReference type="EMBL" id="ETN69285.1"/>
    </source>
</evidence>
<dbReference type="AlphaFoldDB" id="W2SI89"/>
<dbReference type="STRING" id="51031.W2SI89"/>
<dbReference type="GO" id="GO:0008775">
    <property type="term" value="F:acetate CoA-transferase activity"/>
    <property type="evidence" value="ECO:0007669"/>
    <property type="project" value="InterPro"/>
</dbReference>